<sequence length="235" mass="27265">MLDDRIDVVGQENLLESHLELIAALTKERDRLQEKLTAQIQVSQHLEDLLLEESAKSAKQSVRQQEVILYLLEERNTMLQELHRSGSSNELAEGNLTPLQSELAELRLVNSSLMEENHRRKMEAEDLRNRLQEQSRDLAYLSQSNVTVTPRHYRKVPKTNPNIRTPQQSKYALQTPPREEGFDLPRPFVPRPRRSAQSLYYVEEETRPEVAKDKSRNGLLKRLSLRLVSPNVPKE</sequence>
<evidence type="ECO:0000313" key="3">
    <source>
        <dbReference type="Proteomes" id="UP000095287"/>
    </source>
</evidence>
<feature type="coiled-coil region" evidence="1">
    <location>
        <begin position="114"/>
        <end position="144"/>
    </location>
</feature>
<keyword evidence="3" id="KW-1185">Reference proteome</keyword>
<protein>
    <submittedName>
        <fullName evidence="4">CCDC92 domain-containing protein</fullName>
    </submittedName>
</protein>
<keyword evidence="1" id="KW-0175">Coiled coil</keyword>
<evidence type="ECO:0000256" key="1">
    <source>
        <dbReference type="SAM" id="Coils"/>
    </source>
</evidence>
<name>A0A1I8AFV5_9BILA</name>
<dbReference type="AlphaFoldDB" id="A0A1I8AFV5"/>
<proteinExistence type="predicted"/>
<dbReference type="Proteomes" id="UP000095287">
    <property type="component" value="Unplaced"/>
</dbReference>
<evidence type="ECO:0000256" key="2">
    <source>
        <dbReference type="SAM" id="MobiDB-lite"/>
    </source>
</evidence>
<feature type="region of interest" description="Disordered" evidence="2">
    <location>
        <begin position="157"/>
        <end position="196"/>
    </location>
</feature>
<organism evidence="3 4">
    <name type="scientific">Steinernema glaseri</name>
    <dbReference type="NCBI Taxonomy" id="37863"/>
    <lineage>
        <taxon>Eukaryota</taxon>
        <taxon>Metazoa</taxon>
        <taxon>Ecdysozoa</taxon>
        <taxon>Nematoda</taxon>
        <taxon>Chromadorea</taxon>
        <taxon>Rhabditida</taxon>
        <taxon>Tylenchina</taxon>
        <taxon>Panagrolaimomorpha</taxon>
        <taxon>Strongyloidoidea</taxon>
        <taxon>Steinernematidae</taxon>
        <taxon>Steinernema</taxon>
    </lineage>
</organism>
<feature type="coiled-coil region" evidence="1">
    <location>
        <begin position="15"/>
        <end position="42"/>
    </location>
</feature>
<dbReference type="WBParaSite" id="L893_g506.t1">
    <property type="protein sequence ID" value="L893_g506.t1"/>
    <property type="gene ID" value="L893_g506"/>
</dbReference>
<accession>A0A1I8AFV5</accession>
<feature type="compositionally biased region" description="Polar residues" evidence="2">
    <location>
        <begin position="159"/>
        <end position="172"/>
    </location>
</feature>
<evidence type="ECO:0000313" key="4">
    <source>
        <dbReference type="WBParaSite" id="L893_g506.t1"/>
    </source>
</evidence>
<reference evidence="4" key="1">
    <citation type="submission" date="2016-11" db="UniProtKB">
        <authorList>
            <consortium name="WormBaseParasite"/>
        </authorList>
    </citation>
    <scope>IDENTIFICATION</scope>
</reference>